<reference evidence="1" key="1">
    <citation type="journal article" date="2014" name="Int. J. Syst. Evol. Microbiol.">
        <title>Complete genome sequence of Corynebacterium casei LMG S-19264T (=DSM 44701T), isolated from a smear-ripened cheese.</title>
        <authorList>
            <consortium name="US DOE Joint Genome Institute (JGI-PGF)"/>
            <person name="Walter F."/>
            <person name="Albersmeier A."/>
            <person name="Kalinowski J."/>
            <person name="Ruckert C."/>
        </authorList>
    </citation>
    <scope>NUCLEOTIDE SEQUENCE</scope>
    <source>
        <strain evidence="1">JCM 3091</strain>
    </source>
</reference>
<name>A0A8J3BMP5_9ACTN</name>
<dbReference type="AlphaFoldDB" id="A0A8J3BMP5"/>
<organism evidence="1 2">
    <name type="scientific">Pilimelia terevasa</name>
    <dbReference type="NCBI Taxonomy" id="53372"/>
    <lineage>
        <taxon>Bacteria</taxon>
        <taxon>Bacillati</taxon>
        <taxon>Actinomycetota</taxon>
        <taxon>Actinomycetes</taxon>
        <taxon>Micromonosporales</taxon>
        <taxon>Micromonosporaceae</taxon>
        <taxon>Pilimelia</taxon>
    </lineage>
</organism>
<dbReference type="EMBL" id="BMQC01000008">
    <property type="protein sequence ID" value="GGK32376.1"/>
    <property type="molecule type" value="Genomic_DNA"/>
</dbReference>
<evidence type="ECO:0000313" key="2">
    <source>
        <dbReference type="Proteomes" id="UP000662200"/>
    </source>
</evidence>
<accession>A0A8J3BMP5</accession>
<gene>
    <name evidence="1" type="ORF">GCM10010124_26450</name>
</gene>
<keyword evidence="2" id="KW-1185">Reference proteome</keyword>
<sequence length="46" mass="5548">MTEWWGTARHPHRLRETHMHANTTATGTEWRTNGTEWRGTEWRTGR</sequence>
<comment type="caution">
    <text evidence="1">The sequence shown here is derived from an EMBL/GenBank/DDBJ whole genome shotgun (WGS) entry which is preliminary data.</text>
</comment>
<dbReference type="Proteomes" id="UP000662200">
    <property type="component" value="Unassembled WGS sequence"/>
</dbReference>
<protein>
    <submittedName>
        <fullName evidence="1">Uncharacterized protein</fullName>
    </submittedName>
</protein>
<evidence type="ECO:0000313" key="1">
    <source>
        <dbReference type="EMBL" id="GGK32376.1"/>
    </source>
</evidence>
<reference evidence="1" key="2">
    <citation type="submission" date="2020-09" db="EMBL/GenBank/DDBJ databases">
        <authorList>
            <person name="Sun Q."/>
            <person name="Ohkuma M."/>
        </authorList>
    </citation>
    <scope>NUCLEOTIDE SEQUENCE</scope>
    <source>
        <strain evidence="1">JCM 3091</strain>
    </source>
</reference>
<proteinExistence type="predicted"/>